<dbReference type="AlphaFoldDB" id="A0A6C0F4T5"/>
<protein>
    <recommendedName>
        <fullName evidence="2">Minor capsid protein P9 transmembrane helices domain-containing protein</fullName>
    </recommendedName>
</protein>
<keyword evidence="1" id="KW-0472">Membrane</keyword>
<name>A0A6C0F4T5_9ZZZZ</name>
<organism evidence="3">
    <name type="scientific">viral metagenome</name>
    <dbReference type="NCBI Taxonomy" id="1070528"/>
    <lineage>
        <taxon>unclassified sequences</taxon>
        <taxon>metagenomes</taxon>
        <taxon>organismal metagenomes</taxon>
    </lineage>
</organism>
<dbReference type="Pfam" id="PF19066">
    <property type="entry name" value="P9_TM"/>
    <property type="match status" value="1"/>
</dbReference>
<evidence type="ECO:0000256" key="1">
    <source>
        <dbReference type="SAM" id="Phobius"/>
    </source>
</evidence>
<proteinExistence type="predicted"/>
<feature type="domain" description="Minor capsid protein P9 transmembrane helices" evidence="2">
    <location>
        <begin position="5"/>
        <end position="73"/>
    </location>
</feature>
<dbReference type="InterPro" id="IPR043915">
    <property type="entry name" value="P9_TM"/>
</dbReference>
<accession>A0A6C0F4T5</accession>
<dbReference type="EMBL" id="MN739032">
    <property type="protein sequence ID" value="QHT36214.1"/>
    <property type="molecule type" value="Genomic_DNA"/>
</dbReference>
<evidence type="ECO:0000313" key="3">
    <source>
        <dbReference type="EMBL" id="QHT36214.1"/>
    </source>
</evidence>
<sequence>MTVPFWSNDPTILLNKDYIFQLWPSSCMTFEEKLNAISRIVIVLSIFGFLLTRSVRMLVVGLVTLVVIFFLYKYRKQQIIKGLLNKEGFVNVVADYSGKSMPATLPDGEETSKNKQSVALDNVLKTDYYGSTKRNPMGNVMLPEISDTPLRQAAPPSFNPKVYDDITKNAKRAVQMLNPGIKNTNKQLFGDLGDKFNLDQSMIPFYSMPNTRIPNDQTAFADFLYGNMPSCRDGSAFACVQDNERYILI</sequence>
<feature type="transmembrane region" description="Helical" evidence="1">
    <location>
        <begin position="57"/>
        <end position="74"/>
    </location>
</feature>
<keyword evidence="1" id="KW-0812">Transmembrane</keyword>
<reference evidence="3" key="1">
    <citation type="journal article" date="2020" name="Nature">
        <title>Giant virus diversity and host interactions through global metagenomics.</title>
        <authorList>
            <person name="Schulz F."/>
            <person name="Roux S."/>
            <person name="Paez-Espino D."/>
            <person name="Jungbluth S."/>
            <person name="Walsh D.A."/>
            <person name="Denef V.J."/>
            <person name="McMahon K.D."/>
            <person name="Konstantinidis K.T."/>
            <person name="Eloe-Fadrosh E.A."/>
            <person name="Kyrpides N.C."/>
            <person name="Woyke T."/>
        </authorList>
    </citation>
    <scope>NUCLEOTIDE SEQUENCE</scope>
    <source>
        <strain evidence="3">GVMAG-M-3300009182-46</strain>
    </source>
</reference>
<evidence type="ECO:0000259" key="2">
    <source>
        <dbReference type="Pfam" id="PF19066"/>
    </source>
</evidence>
<keyword evidence="1" id="KW-1133">Transmembrane helix</keyword>